<evidence type="ECO:0000313" key="7">
    <source>
        <dbReference type="Proteomes" id="UP000092444"/>
    </source>
</evidence>
<feature type="compositionally biased region" description="Low complexity" evidence="4">
    <location>
        <begin position="216"/>
        <end position="228"/>
    </location>
</feature>
<feature type="region of interest" description="Disordered" evidence="4">
    <location>
        <begin position="761"/>
        <end position="960"/>
    </location>
</feature>
<dbReference type="STRING" id="37546.A0A1B0G1C0"/>
<dbReference type="InterPro" id="IPR036065">
    <property type="entry name" value="BolA-like_sf"/>
</dbReference>
<accession>A0A1B0G1C0</accession>
<dbReference type="Proteomes" id="UP000092444">
    <property type="component" value="Unassembled WGS sequence"/>
</dbReference>
<sequence>MWHEARKQERRIRGLIVDYRRRAERRQDFYEKIQADPTQFIQIHGRRCKIHLDPGVAAAGDGAAIMQVILIYRIVFTKRSYFFFLNIKKISLTSRVPWQGQQDNLIDRFDVRAHLDYISPVARTSDNHAELTQEERQCNYERYRILAQNDFLNITEDKFLHQLFLEEQFGANATPESQAAQGKKKTQKSGAAIGYSYDDTADNISETQLFSHLHHSVGGTSSHVGGSLKKTDNDSETESDSDIDMDVSIDITKLDTSQAHELNACGRNYGMLSNDFYSYLTKDLDEADALRIAREEQREKMLLSGRKSRRERKAQKERRIANRPFSPPSYAAKEDKTEKTEESDSRSPSPVDTTEKITYITSFGGEDELQPHSKISINLPKKSLALSSSGGGTEASTSLGHSRATYADKVKENLEKLKVLTESSKNPRRRDGSRSRSYTRSCRSSQRSSSSSYTRRKLRRDNRRSRSRNKLRSRTRSKSRSRTMPKRGRNMHARSRTRSRSRQRRYNIRSSSSDSTTTLRSRSSSRSTRCQKERFLQMPKSRTKRTSRSTERSKAVSWQKSPVKNKPDAIALQPEAVTQKPLVTCAKNTSTSTELTTTTVPSEPAIEIIVPPPPPLKRYYGRKRDQYSSSSMSDSDSIKERCGNIEKSQDCPESLDIDTTSEKSNPLLSNLVQTADKSAGKYSTISSNVSSHSNAFEIKGSFGGGRLNLRERLKRKMQNLLNKQYKADKKAEIEKTEREKQQQQEREEEMRELALKLRRRQRELRHRHGSPNSAGSESGTSDALGKDERSKSRSIEQGKRYSHERKLVTKRTQSRERRRSRSRSPLHRRPSRYTRSRSHSHSRRSDSRRRRLSSSHARRQPESKCERSTNYGSGRSHHEDRSTLSTRSRVDRDKRGEEDSGRRRWERSRSGRKGCESEQAVRHGGERSRHRRSSQRTLHSSSTTTDKNNPVGAGSSRSRVTISAPPKLKNWWIISFRLQRMYMSGVTQMKGPVQEAIYCVLKERFEPIHLEVVNESYMHNVPKGAETHFKVLVVSNKFQELSLLKRHRLINEAIKEKLAGNFIHALSIEAKTPQQWNVNDVLDPSPTCLGGFGK</sequence>
<feature type="compositionally biased region" description="Low complexity" evidence="4">
    <location>
        <begin position="935"/>
        <end position="945"/>
    </location>
</feature>
<keyword evidence="2" id="KW-0507">mRNA processing</keyword>
<dbReference type="GO" id="GO:0008380">
    <property type="term" value="P:RNA splicing"/>
    <property type="evidence" value="ECO:0007669"/>
    <property type="project" value="UniProtKB-KW"/>
</dbReference>
<keyword evidence="3" id="KW-0508">mRNA splicing</keyword>
<dbReference type="EMBL" id="CCAG010023381">
    <property type="status" value="NOT_ANNOTATED_CDS"/>
    <property type="molecule type" value="Genomic_DNA"/>
</dbReference>
<dbReference type="Pfam" id="PF09750">
    <property type="entry name" value="DRY_EERY"/>
    <property type="match status" value="1"/>
</dbReference>
<dbReference type="SMART" id="SM01141">
    <property type="entry name" value="DRY_EERY"/>
    <property type="match status" value="1"/>
</dbReference>
<feature type="compositionally biased region" description="Basic and acidic residues" evidence="4">
    <location>
        <begin position="332"/>
        <end position="345"/>
    </location>
</feature>
<feature type="compositionally biased region" description="Basic residues" evidence="4">
    <location>
        <begin position="454"/>
        <end position="507"/>
    </location>
</feature>
<evidence type="ECO:0000259" key="5">
    <source>
        <dbReference type="SMART" id="SM01141"/>
    </source>
</evidence>
<feature type="compositionally biased region" description="Low complexity" evidence="4">
    <location>
        <begin position="435"/>
        <end position="453"/>
    </location>
</feature>
<feature type="region of interest" description="Disordered" evidence="4">
    <location>
        <begin position="419"/>
        <end position="564"/>
    </location>
</feature>
<feature type="compositionally biased region" description="Basic residues" evidence="4">
    <location>
        <begin position="306"/>
        <end position="316"/>
    </location>
</feature>
<evidence type="ECO:0000256" key="4">
    <source>
        <dbReference type="SAM" id="MobiDB-lite"/>
    </source>
</evidence>
<evidence type="ECO:0000313" key="6">
    <source>
        <dbReference type="EnsemblMetazoa" id="GMOY007068-PA"/>
    </source>
</evidence>
<feature type="region of interest" description="Disordered" evidence="4">
    <location>
        <begin position="728"/>
        <end position="749"/>
    </location>
</feature>
<protein>
    <recommendedName>
        <fullName evidence="5">Suppressor of white apricot N-terminal domain-containing protein</fullName>
    </recommendedName>
</protein>
<feature type="compositionally biased region" description="Basic and acidic residues" evidence="4">
    <location>
        <begin position="876"/>
        <end position="927"/>
    </location>
</feature>
<feature type="compositionally biased region" description="Low complexity" evidence="4">
    <location>
        <begin position="508"/>
        <end position="528"/>
    </location>
</feature>
<feature type="compositionally biased region" description="Polar residues" evidence="4">
    <location>
        <begin position="770"/>
        <end position="781"/>
    </location>
</feature>
<dbReference type="EnsemblMetazoa" id="GMOY007068-RA">
    <property type="protein sequence ID" value="GMOY007068-PA"/>
    <property type="gene ID" value="GMOY007068"/>
</dbReference>
<proteinExistence type="inferred from homology"/>
<keyword evidence="7" id="KW-1185">Reference proteome</keyword>
<feature type="region of interest" description="Disordered" evidence="4">
    <location>
        <begin position="301"/>
        <end position="355"/>
    </location>
</feature>
<evidence type="ECO:0000256" key="2">
    <source>
        <dbReference type="ARBA" id="ARBA00022664"/>
    </source>
</evidence>
<feature type="compositionally biased region" description="Basic and acidic residues" evidence="4">
    <location>
        <begin position="784"/>
        <end position="807"/>
    </location>
</feature>
<name>A0A1B0G1C0_GLOMM</name>
<dbReference type="InterPro" id="IPR040397">
    <property type="entry name" value="SWAP"/>
</dbReference>
<dbReference type="GO" id="GO:0006397">
    <property type="term" value="P:mRNA processing"/>
    <property type="evidence" value="ECO:0007669"/>
    <property type="project" value="UniProtKB-KW"/>
</dbReference>
<dbReference type="Gene3D" id="3.30.300.90">
    <property type="entry name" value="BolA-like"/>
    <property type="match status" value="1"/>
</dbReference>
<evidence type="ECO:0000256" key="3">
    <source>
        <dbReference type="ARBA" id="ARBA00023187"/>
    </source>
</evidence>
<evidence type="ECO:0000256" key="1">
    <source>
        <dbReference type="ARBA" id="ARBA00005578"/>
    </source>
</evidence>
<feature type="region of interest" description="Disordered" evidence="4">
    <location>
        <begin position="606"/>
        <end position="638"/>
    </location>
</feature>
<feature type="compositionally biased region" description="Basic residues" evidence="4">
    <location>
        <begin position="816"/>
        <end position="858"/>
    </location>
</feature>
<dbReference type="GO" id="GO:1990229">
    <property type="term" value="C:iron-sulfur cluster assembly complex"/>
    <property type="evidence" value="ECO:0007669"/>
    <property type="project" value="UniProtKB-ARBA"/>
</dbReference>
<dbReference type="PANTHER" id="PTHR13161">
    <property type="entry name" value="SPLICING FACTOR SUPPRESSOR OF WHITE APRICOT"/>
    <property type="match status" value="1"/>
</dbReference>
<dbReference type="PANTHER" id="PTHR13161:SF4">
    <property type="entry name" value="CLK4-ASSOCIATING SERINE_ARGININE RICH PROTEIN"/>
    <property type="match status" value="1"/>
</dbReference>
<organism evidence="6 7">
    <name type="scientific">Glossina morsitans morsitans</name>
    <name type="common">Savannah tsetse fly</name>
    <dbReference type="NCBI Taxonomy" id="37546"/>
    <lineage>
        <taxon>Eukaryota</taxon>
        <taxon>Metazoa</taxon>
        <taxon>Ecdysozoa</taxon>
        <taxon>Arthropoda</taxon>
        <taxon>Hexapoda</taxon>
        <taxon>Insecta</taxon>
        <taxon>Pterygota</taxon>
        <taxon>Neoptera</taxon>
        <taxon>Endopterygota</taxon>
        <taxon>Diptera</taxon>
        <taxon>Brachycera</taxon>
        <taxon>Muscomorpha</taxon>
        <taxon>Hippoboscoidea</taxon>
        <taxon>Glossinidae</taxon>
        <taxon>Glossina</taxon>
    </lineage>
</organism>
<dbReference type="Pfam" id="PF01722">
    <property type="entry name" value="BolA"/>
    <property type="match status" value="1"/>
</dbReference>
<feature type="domain" description="Suppressor of white apricot N-terminal" evidence="5">
    <location>
        <begin position="39"/>
        <end position="201"/>
    </location>
</feature>
<feature type="region of interest" description="Disordered" evidence="4">
    <location>
        <begin position="216"/>
        <end position="243"/>
    </location>
</feature>
<feature type="compositionally biased region" description="Acidic residues" evidence="4">
    <location>
        <begin position="234"/>
        <end position="243"/>
    </location>
</feature>
<dbReference type="FunFam" id="3.30.300.90:FF:000001">
    <property type="entry name" value="Transcriptional regulator BolA"/>
    <property type="match status" value="1"/>
</dbReference>
<dbReference type="InterPro" id="IPR019147">
    <property type="entry name" value="SWAP_N_domain"/>
</dbReference>
<dbReference type="VEuPathDB" id="VectorBase:GMOY007068"/>
<comment type="similarity">
    <text evidence="1">Belongs to the BolA/IbaG family.</text>
</comment>
<reference evidence="6" key="1">
    <citation type="submission" date="2020-05" db="UniProtKB">
        <authorList>
            <consortium name="EnsemblMetazoa"/>
        </authorList>
    </citation>
    <scope>IDENTIFICATION</scope>
    <source>
        <strain evidence="6">Yale</strain>
    </source>
</reference>
<dbReference type="AlphaFoldDB" id="A0A1B0G1C0"/>
<dbReference type="SUPFAM" id="SSF82657">
    <property type="entry name" value="BolA-like"/>
    <property type="match status" value="1"/>
</dbReference>
<dbReference type="InterPro" id="IPR002634">
    <property type="entry name" value="BolA"/>
</dbReference>